<evidence type="ECO:0000313" key="1">
    <source>
        <dbReference type="EMBL" id="MBK7424633.1"/>
    </source>
</evidence>
<dbReference type="Pfam" id="PF05534">
    <property type="entry name" value="HicB"/>
    <property type="match status" value="1"/>
</dbReference>
<name>A0A9D7FEU5_9RHOO</name>
<protein>
    <submittedName>
        <fullName evidence="1">Toxin-antitoxin system HicB family antitoxin</fullName>
    </submittedName>
</protein>
<dbReference type="AlphaFoldDB" id="A0A9D7FEU5"/>
<dbReference type="GO" id="GO:0006355">
    <property type="term" value="P:regulation of DNA-templated transcription"/>
    <property type="evidence" value="ECO:0007669"/>
    <property type="project" value="InterPro"/>
</dbReference>
<dbReference type="InterPro" id="IPR010985">
    <property type="entry name" value="Ribbon_hlx_hlx"/>
</dbReference>
<gene>
    <name evidence="1" type="ORF">IPJ48_16950</name>
</gene>
<dbReference type="EMBL" id="JADJNC010000038">
    <property type="protein sequence ID" value="MBK7424633.1"/>
    <property type="molecule type" value="Genomic_DNA"/>
</dbReference>
<dbReference type="Proteomes" id="UP000886602">
    <property type="component" value="Unassembled WGS sequence"/>
</dbReference>
<reference evidence="1" key="1">
    <citation type="submission" date="2020-10" db="EMBL/GenBank/DDBJ databases">
        <title>Connecting structure to function with the recovery of over 1000 high-quality activated sludge metagenome-assembled genomes encoding full-length rRNA genes using long-read sequencing.</title>
        <authorList>
            <person name="Singleton C.M."/>
            <person name="Petriglieri F."/>
            <person name="Kristensen J.M."/>
            <person name="Kirkegaard R.H."/>
            <person name="Michaelsen T.Y."/>
            <person name="Andersen M.H."/>
            <person name="Karst S.M."/>
            <person name="Dueholm M.S."/>
            <person name="Nielsen P.H."/>
            <person name="Albertsen M."/>
        </authorList>
    </citation>
    <scope>NUCLEOTIDE SEQUENCE</scope>
    <source>
        <strain evidence="1">EsbW_18-Q3-R4-48_MAXAC.044</strain>
    </source>
</reference>
<dbReference type="SUPFAM" id="SSF47598">
    <property type="entry name" value="Ribbon-helix-helix"/>
    <property type="match status" value="1"/>
</dbReference>
<sequence length="72" mass="8090">MTALTVRLPDEKHRRLKALAKSRGTPLNRLIDEMTTLMLAEFDAETRFQIRSTRGAGQEAYGLQLLNKAMGS</sequence>
<comment type="caution">
    <text evidence="1">The sequence shown here is derived from an EMBL/GenBank/DDBJ whole genome shotgun (WGS) entry which is preliminary data.</text>
</comment>
<organism evidence="1 2">
    <name type="scientific">Candidatus Propionivibrio dominans</name>
    <dbReference type="NCBI Taxonomy" id="2954373"/>
    <lineage>
        <taxon>Bacteria</taxon>
        <taxon>Pseudomonadati</taxon>
        <taxon>Pseudomonadota</taxon>
        <taxon>Betaproteobacteria</taxon>
        <taxon>Rhodocyclales</taxon>
        <taxon>Rhodocyclaceae</taxon>
        <taxon>Propionivibrio</taxon>
    </lineage>
</organism>
<dbReference type="InterPro" id="IPR008651">
    <property type="entry name" value="Uncharacterised_HicB"/>
</dbReference>
<evidence type="ECO:0000313" key="2">
    <source>
        <dbReference type="Proteomes" id="UP000886602"/>
    </source>
</evidence>
<accession>A0A9D7FEU5</accession>
<proteinExistence type="predicted"/>